<reference evidence="1 2" key="1">
    <citation type="submission" date="2015-10" db="EMBL/GenBank/DDBJ databases">
        <title>Genome analyses suggest a sexual origin of heterokaryosis in a supposedly ancient asexual fungus.</title>
        <authorList>
            <person name="Ropars J."/>
            <person name="Sedzielewska K."/>
            <person name="Noel J."/>
            <person name="Charron P."/>
            <person name="Farinelli L."/>
            <person name="Marton T."/>
            <person name="Kruger M."/>
            <person name="Pelin A."/>
            <person name="Brachmann A."/>
            <person name="Corradi N."/>
        </authorList>
    </citation>
    <scope>NUCLEOTIDE SEQUENCE [LARGE SCALE GENOMIC DNA]</scope>
    <source>
        <strain evidence="1 2">A4</strain>
    </source>
</reference>
<comment type="caution">
    <text evidence="1">The sequence shown here is derived from an EMBL/GenBank/DDBJ whole genome shotgun (WGS) entry which is preliminary data.</text>
</comment>
<dbReference type="VEuPathDB" id="FungiDB:FUN_025533"/>
<dbReference type="EMBL" id="LLXI01000360">
    <property type="protein sequence ID" value="PKY45021.1"/>
    <property type="molecule type" value="Genomic_DNA"/>
</dbReference>
<dbReference type="AlphaFoldDB" id="A0A2I1GEI4"/>
<gene>
    <name evidence="1" type="ORF">RhiirA4_459496</name>
</gene>
<evidence type="ECO:0000313" key="1">
    <source>
        <dbReference type="EMBL" id="PKY45021.1"/>
    </source>
</evidence>
<protein>
    <submittedName>
        <fullName evidence="1">Uncharacterized protein</fullName>
    </submittedName>
</protein>
<organism evidence="1 2">
    <name type="scientific">Rhizophagus irregularis</name>
    <dbReference type="NCBI Taxonomy" id="588596"/>
    <lineage>
        <taxon>Eukaryota</taxon>
        <taxon>Fungi</taxon>
        <taxon>Fungi incertae sedis</taxon>
        <taxon>Mucoromycota</taxon>
        <taxon>Glomeromycotina</taxon>
        <taxon>Glomeromycetes</taxon>
        <taxon>Glomerales</taxon>
        <taxon>Glomeraceae</taxon>
        <taxon>Rhizophagus</taxon>
    </lineage>
</organism>
<keyword evidence="2" id="KW-1185">Reference proteome</keyword>
<dbReference type="VEuPathDB" id="FungiDB:RhiirFUN_023837"/>
<dbReference type="VEuPathDB" id="FungiDB:FUN_022259"/>
<accession>A0A2I1GEI4</accession>
<evidence type="ECO:0000313" key="2">
    <source>
        <dbReference type="Proteomes" id="UP000234323"/>
    </source>
</evidence>
<proteinExistence type="predicted"/>
<dbReference type="Proteomes" id="UP000234323">
    <property type="component" value="Unassembled WGS sequence"/>
</dbReference>
<sequence length="420" mass="50005">MIDMKKRLFINITHLGVEKPKQMTGTNVLYSTHKGTSYALLDFNSLKKDNTQLQVFTNNRRITKRYKSSYEISSDRKNVNVKFHIFKYLTAVMLALPLSKGTRTKYFNRIRFLLLEKYQMICNWLSSESPRNNETTTYIRFSVRQSTWYFGFYLPCSICLQLCAIVLSKDRRICGIHKKEVIQKLPKIPLDKAIFKENSHESTKRIFSAQRGISYTKQLAFKGRKSYEQPSAKCKKLVNYRVIYKDYKETELTPETKKMELFAKRRIRGLKSNMEKWKFLNNGEVITNSQPLHHIWKLTAAILTEYEVNSHCAYNELTEDIFLNHTFDEDDFAIIRAFKEDTLPKKKVATKEDYDIMYHIFVNCKLTVTEAADYRYKCSRNNIEYNMNIIDQWYNESLQALKRHKEVKRQSRHDKRNNRY</sequence>
<dbReference type="VEuPathDB" id="FungiDB:RhiirA1_450343"/>
<name>A0A2I1GEI4_9GLOM</name>